<organism evidence="1 2">
    <name type="scientific">Pseudomonas fluorescens</name>
    <dbReference type="NCBI Taxonomy" id="294"/>
    <lineage>
        <taxon>Bacteria</taxon>
        <taxon>Pseudomonadati</taxon>
        <taxon>Pseudomonadota</taxon>
        <taxon>Gammaproteobacteria</taxon>
        <taxon>Pseudomonadales</taxon>
        <taxon>Pseudomonadaceae</taxon>
        <taxon>Pseudomonas</taxon>
    </lineage>
</organism>
<sequence>MPRLFRYAGLAQAIRTMLANGVATSRVSTICPARRTRSTLPRCAPCISTKLSIKCRCTSSPGYRFKKSAMTGARCRRPNAAGASTRINPSGAWLSETASARASCNSLTIRRARSAKARPAEVGTTAWVLRWNRRLPTEFSRLSIRRATAEGVSGWRRAAAEKLPASSTSRNRLSWSVKVLGFMARRLCEIGTAIVRCCAFPRQSRLRSMQSLELRSSERCGI</sequence>
<dbReference type="AlphaFoldDB" id="A0A109LCP3"/>
<dbReference type="Proteomes" id="UP000061348">
    <property type="component" value="Unassembled WGS sequence"/>
</dbReference>
<reference evidence="1 2" key="1">
    <citation type="submission" date="2015-05" db="EMBL/GenBank/DDBJ databases">
        <title>A genomic and transcriptomic approach to investigate the blue pigment phenotype in Pseudomonas fluorescens.</title>
        <authorList>
            <person name="Andreani N.A."/>
            <person name="Cardazzo B."/>
        </authorList>
    </citation>
    <scope>NUCLEOTIDE SEQUENCE [LARGE SCALE GENOMIC DNA]</scope>
    <source>
        <strain evidence="1 2">Ps_22</strain>
    </source>
</reference>
<evidence type="ECO:0000313" key="1">
    <source>
        <dbReference type="EMBL" id="KWV85146.1"/>
    </source>
</evidence>
<name>A0A109LCP3_PSEFL</name>
<dbReference type="EMBL" id="LCYA01000138">
    <property type="protein sequence ID" value="KWV85146.1"/>
    <property type="molecule type" value="Genomic_DNA"/>
</dbReference>
<comment type="caution">
    <text evidence="1">The sequence shown here is derived from an EMBL/GenBank/DDBJ whole genome shotgun (WGS) entry which is preliminary data.</text>
</comment>
<protein>
    <submittedName>
        <fullName evidence="1">Uncharacterized protein</fullName>
    </submittedName>
</protein>
<proteinExistence type="predicted"/>
<gene>
    <name evidence="1" type="ORF">PFLmoz3_05090</name>
</gene>
<evidence type="ECO:0000313" key="2">
    <source>
        <dbReference type="Proteomes" id="UP000061348"/>
    </source>
</evidence>
<accession>A0A109LCP3</accession>